<sequence length="481" mass="54353">MFQQSHPKMEGREDRDQSCLDHPLAEVVVVMVPFPAQGHLNQLLHLSHLVTSYGLPVHYAGSSTHNRQAKLRIHGWDAESLTKIHFHDLQLPAYNSLPPNPDNSNHFPRHLQPLFDASVHLRQPVCELLQQLKSKFRRVVVIHDSLMASVVQDVKSVPNAETYAFISISAFTFFFNSWEKIEQKPFSLDSDNPKFLPSNDGCFTPEIFNIMIYQRKMLGLESGRLYNTSKVVESKYIQLMEKLSTNNKIKHFAIGPLNPVQMKSKNGKNRHICLEWLDKQETASVIYVSFGSTTSMTDEQIMELALGLERSGQKFLWVLRRADTGDIFTGGEVGKPQLPEGYEDSVKDRGIVVKDWAPQLEILAHPSTGGFMSHCGWNSSMECISMGVPVAAWPMHSDQPRNAFLMTDVLRIGILVRDWTRRAELVPFSTIANVLRTLMASKEGEEMRKRAAELGDAVRASVAKDGASRLEMDSFISHITR</sequence>
<keyword evidence="2" id="KW-0808">Transferase</keyword>
<evidence type="ECO:0000256" key="1">
    <source>
        <dbReference type="ARBA" id="ARBA00009995"/>
    </source>
</evidence>
<dbReference type="AlphaFoldDB" id="A0A803MAF2"/>
<protein>
    <recommendedName>
        <fullName evidence="4">2-hydroxyflavanone C-glucosyltransferase</fullName>
        <ecNumber evidence="4">2.4.1.360</ecNumber>
    </recommendedName>
    <alternativeName>
        <fullName evidence="5">UDP-glucose:2-hydroxyflavanone C-glucosyltransferase</fullName>
    </alternativeName>
</protein>
<dbReference type="GeneID" id="110707316"/>
<dbReference type="SUPFAM" id="SSF53756">
    <property type="entry name" value="UDP-Glycosyltransferase/glycogen phosphorylase"/>
    <property type="match status" value="1"/>
</dbReference>
<evidence type="ECO:0000313" key="7">
    <source>
        <dbReference type="EnsemblPlants" id="AUR62026069-RA:cds"/>
    </source>
</evidence>
<evidence type="ECO:0000256" key="2">
    <source>
        <dbReference type="ARBA" id="ARBA00022679"/>
    </source>
</evidence>
<evidence type="ECO:0000313" key="8">
    <source>
        <dbReference type="Proteomes" id="UP000596660"/>
    </source>
</evidence>
<dbReference type="Pfam" id="PF00201">
    <property type="entry name" value="UDPGT"/>
    <property type="match status" value="1"/>
</dbReference>
<dbReference type="FunFam" id="3.40.50.2000:FF:000238">
    <property type="entry name" value="Glycosyltransferase"/>
    <property type="match status" value="1"/>
</dbReference>
<dbReference type="EC" id="2.4.1.360" evidence="4"/>
<dbReference type="InterPro" id="IPR058980">
    <property type="entry name" value="Glyco_transf_N"/>
</dbReference>
<organism evidence="7 8">
    <name type="scientific">Chenopodium quinoa</name>
    <name type="common">Quinoa</name>
    <dbReference type="NCBI Taxonomy" id="63459"/>
    <lineage>
        <taxon>Eukaryota</taxon>
        <taxon>Viridiplantae</taxon>
        <taxon>Streptophyta</taxon>
        <taxon>Embryophyta</taxon>
        <taxon>Tracheophyta</taxon>
        <taxon>Spermatophyta</taxon>
        <taxon>Magnoliopsida</taxon>
        <taxon>eudicotyledons</taxon>
        <taxon>Gunneridae</taxon>
        <taxon>Pentapetalae</taxon>
        <taxon>Caryophyllales</taxon>
        <taxon>Chenopodiaceae</taxon>
        <taxon>Chenopodioideae</taxon>
        <taxon>Atripliceae</taxon>
        <taxon>Chenopodium</taxon>
    </lineage>
</organism>
<comment type="catalytic activity">
    <reaction evidence="3">
        <text>a 3'-hydro-2'-hydroxy-beta-oxodihydrochalcone + UDP-alpha-D-glucose = a 3'-(beta-D-glucopyranosyl)-2'-hydroxy-beta-oxodihydrochalcone + UDP + H(+)</text>
        <dbReference type="Rhea" id="RHEA:51504"/>
        <dbReference type="ChEBI" id="CHEBI:15378"/>
        <dbReference type="ChEBI" id="CHEBI:58223"/>
        <dbReference type="ChEBI" id="CHEBI:58885"/>
        <dbReference type="ChEBI" id="CHEBI:142482"/>
        <dbReference type="ChEBI" id="CHEBI:142483"/>
        <dbReference type="EC" id="2.4.1.360"/>
    </reaction>
    <physiologicalReaction direction="left-to-right" evidence="3">
        <dbReference type="Rhea" id="RHEA:51505"/>
    </physiologicalReaction>
</comment>
<feature type="domain" description="Glycosyltransferase N-terminal" evidence="6">
    <location>
        <begin position="26"/>
        <end position="259"/>
    </location>
</feature>
<dbReference type="Gramene" id="AUR62026069-RA">
    <property type="protein sequence ID" value="AUR62026069-RA:cds"/>
    <property type="gene ID" value="AUR62026069"/>
</dbReference>
<dbReference type="OrthoDB" id="5835829at2759"/>
<dbReference type="PANTHER" id="PTHR48044">
    <property type="entry name" value="GLYCOSYLTRANSFERASE"/>
    <property type="match status" value="1"/>
</dbReference>
<dbReference type="OMA" id="WADPGHA"/>
<dbReference type="KEGG" id="cqi:110707316"/>
<dbReference type="Pfam" id="PF26168">
    <property type="entry name" value="Glyco_transf_N"/>
    <property type="match status" value="1"/>
</dbReference>
<dbReference type="GO" id="GO:0009690">
    <property type="term" value="P:cytokinin metabolic process"/>
    <property type="evidence" value="ECO:0007669"/>
    <property type="project" value="UniProtKB-ARBA"/>
</dbReference>
<dbReference type="FunFam" id="3.40.50.2000:FF:000060">
    <property type="entry name" value="Glycosyltransferase"/>
    <property type="match status" value="1"/>
</dbReference>
<comment type="similarity">
    <text evidence="1">Belongs to the UDP-glycosyltransferase family.</text>
</comment>
<dbReference type="GO" id="GO:0050404">
    <property type="term" value="F:zeatin O-beta-D-xylosyltransferase activity"/>
    <property type="evidence" value="ECO:0007669"/>
    <property type="project" value="UniProtKB-ARBA"/>
</dbReference>
<evidence type="ECO:0000256" key="5">
    <source>
        <dbReference type="ARBA" id="ARBA00082568"/>
    </source>
</evidence>
<dbReference type="RefSeq" id="XP_021741027.1">
    <property type="nucleotide sequence ID" value="XM_021885335.1"/>
</dbReference>
<reference evidence="7" key="2">
    <citation type="submission" date="2021-03" db="UniProtKB">
        <authorList>
            <consortium name="EnsemblPlants"/>
        </authorList>
    </citation>
    <scope>IDENTIFICATION</scope>
</reference>
<keyword evidence="8" id="KW-1185">Reference proteome</keyword>
<evidence type="ECO:0000259" key="6">
    <source>
        <dbReference type="Pfam" id="PF26168"/>
    </source>
</evidence>
<dbReference type="CDD" id="cd03784">
    <property type="entry name" value="GT1_Gtf-like"/>
    <property type="match status" value="1"/>
</dbReference>
<accession>A0A803MAF2</accession>
<dbReference type="PANTHER" id="PTHR48044:SF22">
    <property type="entry name" value="GLYCOSYLTRANSFERASE"/>
    <property type="match status" value="1"/>
</dbReference>
<reference evidence="7" key="1">
    <citation type="journal article" date="2017" name="Nature">
        <title>The genome of Chenopodium quinoa.</title>
        <authorList>
            <person name="Jarvis D.E."/>
            <person name="Ho Y.S."/>
            <person name="Lightfoot D.J."/>
            <person name="Schmoeckel S.M."/>
            <person name="Li B."/>
            <person name="Borm T.J.A."/>
            <person name="Ohyanagi H."/>
            <person name="Mineta K."/>
            <person name="Michell C.T."/>
            <person name="Saber N."/>
            <person name="Kharbatia N.M."/>
            <person name="Rupper R.R."/>
            <person name="Sharp A.R."/>
            <person name="Dally N."/>
            <person name="Boughton B.A."/>
            <person name="Woo Y.H."/>
            <person name="Gao G."/>
            <person name="Schijlen E.G.W.M."/>
            <person name="Guo X."/>
            <person name="Momin A.A."/>
            <person name="Negrao S."/>
            <person name="Al-Babili S."/>
            <person name="Gehring C."/>
            <person name="Roessner U."/>
            <person name="Jung C."/>
            <person name="Murphy K."/>
            <person name="Arold S.T."/>
            <person name="Gojobori T."/>
            <person name="van der Linden C.G."/>
            <person name="van Loo E.N."/>
            <person name="Jellen E.N."/>
            <person name="Maughan P.J."/>
            <person name="Tester M."/>
        </authorList>
    </citation>
    <scope>NUCLEOTIDE SEQUENCE [LARGE SCALE GENOMIC DNA]</scope>
    <source>
        <strain evidence="7">cv. PI 614886</strain>
    </source>
</reference>
<name>A0A803MAF2_CHEQI</name>
<evidence type="ECO:0000256" key="3">
    <source>
        <dbReference type="ARBA" id="ARBA00051296"/>
    </source>
</evidence>
<proteinExistence type="inferred from homology"/>
<dbReference type="EnsemblPlants" id="AUR62026069-RA">
    <property type="protein sequence ID" value="AUR62026069-RA:cds"/>
    <property type="gene ID" value="AUR62026069"/>
</dbReference>
<evidence type="ECO:0000256" key="4">
    <source>
        <dbReference type="ARBA" id="ARBA00066896"/>
    </source>
</evidence>
<dbReference type="GO" id="GO:0120514">
    <property type="term" value="F:2-hydroxyflavanone C-glucosyltransferase activity"/>
    <property type="evidence" value="ECO:0007669"/>
    <property type="project" value="UniProtKB-EC"/>
</dbReference>
<dbReference type="Proteomes" id="UP000596660">
    <property type="component" value="Unplaced"/>
</dbReference>
<gene>
    <name evidence="7" type="primary">LOC110707316</name>
</gene>
<dbReference type="InterPro" id="IPR002213">
    <property type="entry name" value="UDP_glucos_trans"/>
</dbReference>
<dbReference type="Gene3D" id="3.40.50.2000">
    <property type="entry name" value="Glycogen Phosphorylase B"/>
    <property type="match status" value="2"/>
</dbReference>